<dbReference type="PANTHER" id="PTHR37981">
    <property type="entry name" value="LIPASE 2"/>
    <property type="match status" value="1"/>
</dbReference>
<dbReference type="GO" id="GO:0016787">
    <property type="term" value="F:hydrolase activity"/>
    <property type="evidence" value="ECO:0007669"/>
    <property type="project" value="UniProtKB-KW"/>
</dbReference>
<keyword evidence="3" id="KW-0378">Hydrolase</keyword>
<dbReference type="SUPFAM" id="SSF52266">
    <property type="entry name" value="SGNH hydrolase"/>
    <property type="match status" value="1"/>
</dbReference>
<keyword evidence="4" id="KW-1185">Reference proteome</keyword>
<dbReference type="Gene3D" id="3.40.50.1110">
    <property type="entry name" value="SGNH hydrolase"/>
    <property type="match status" value="1"/>
</dbReference>
<dbReference type="PANTHER" id="PTHR37981:SF1">
    <property type="entry name" value="SGNH HYDROLASE-TYPE ESTERASE DOMAIN-CONTAINING PROTEIN"/>
    <property type="match status" value="1"/>
</dbReference>
<dbReference type="EC" id="3.1.-.-" evidence="3"/>
<feature type="chain" id="PRO_5046832733" evidence="1">
    <location>
        <begin position="22"/>
        <end position="290"/>
    </location>
</feature>
<comment type="caution">
    <text evidence="3">The sequence shown here is derived from an EMBL/GenBank/DDBJ whole genome shotgun (WGS) entry which is preliminary data.</text>
</comment>
<name>A0ABW2JEB2_9ACTN</name>
<dbReference type="Pfam" id="PF13472">
    <property type="entry name" value="Lipase_GDSL_2"/>
    <property type="match status" value="1"/>
</dbReference>
<gene>
    <name evidence="3" type="ORF">ACFQVC_06550</name>
</gene>
<accession>A0ABW2JEB2</accession>
<evidence type="ECO:0000256" key="1">
    <source>
        <dbReference type="SAM" id="SignalP"/>
    </source>
</evidence>
<keyword evidence="1" id="KW-0732">Signal</keyword>
<reference evidence="4" key="1">
    <citation type="journal article" date="2019" name="Int. J. Syst. Evol. Microbiol.">
        <title>The Global Catalogue of Microorganisms (GCM) 10K type strain sequencing project: providing services to taxonomists for standard genome sequencing and annotation.</title>
        <authorList>
            <consortium name="The Broad Institute Genomics Platform"/>
            <consortium name="The Broad Institute Genome Sequencing Center for Infectious Disease"/>
            <person name="Wu L."/>
            <person name="Ma J."/>
        </authorList>
    </citation>
    <scope>NUCLEOTIDE SEQUENCE [LARGE SCALE GENOMIC DNA]</scope>
    <source>
        <strain evidence="4">SYNS20</strain>
    </source>
</reference>
<dbReference type="RefSeq" id="WP_381827494.1">
    <property type="nucleotide sequence ID" value="NZ_JBHTCF010000002.1"/>
</dbReference>
<feature type="domain" description="SGNH hydrolase-type esterase" evidence="2">
    <location>
        <begin position="45"/>
        <end position="278"/>
    </location>
</feature>
<sequence>MKLGRRLRAGIVAVAAGAAMAGPVAPAGAQDDSGAGAQEALEYVALGDSAAAGPLVPNQDPNLLCLRSDRNYPAVAAQQLGARLTDVTCSGATTADLAGRRLGVLDPQFDALNPGTDLVSVTIGANDSGLFQQALGCMNVLPEPAGVSCADRLTAGGRDQLAEAVAQWAPKFGAALDEIRRRAPEAKIVVTGYGTYIRPGGCHPAQPVWPRDADYLQSVMNKISTAAERQATARGARFVDFAELTVGHDICAPREDRYLEGLIPAQVAAPLHPNKRGMVAFGKAVAAAAR</sequence>
<evidence type="ECO:0000259" key="2">
    <source>
        <dbReference type="Pfam" id="PF13472"/>
    </source>
</evidence>
<dbReference type="InterPro" id="IPR013830">
    <property type="entry name" value="SGNH_hydro"/>
</dbReference>
<dbReference type="EMBL" id="JBHTCF010000002">
    <property type="protein sequence ID" value="MFC7303873.1"/>
    <property type="molecule type" value="Genomic_DNA"/>
</dbReference>
<dbReference type="InterPro" id="IPR037460">
    <property type="entry name" value="SEST-like"/>
</dbReference>
<dbReference type="InterPro" id="IPR036514">
    <property type="entry name" value="SGNH_hydro_sf"/>
</dbReference>
<feature type="signal peptide" evidence="1">
    <location>
        <begin position="1"/>
        <end position="21"/>
    </location>
</feature>
<proteinExistence type="predicted"/>
<dbReference type="CDD" id="cd01823">
    <property type="entry name" value="SEST_like"/>
    <property type="match status" value="1"/>
</dbReference>
<evidence type="ECO:0000313" key="3">
    <source>
        <dbReference type="EMBL" id="MFC7303873.1"/>
    </source>
</evidence>
<protein>
    <submittedName>
        <fullName evidence="3">SGNH/GDSL hydrolase family protein</fullName>
        <ecNumber evidence="3">3.1.-.-</ecNumber>
    </submittedName>
</protein>
<dbReference type="Proteomes" id="UP001596523">
    <property type="component" value="Unassembled WGS sequence"/>
</dbReference>
<evidence type="ECO:0000313" key="4">
    <source>
        <dbReference type="Proteomes" id="UP001596523"/>
    </source>
</evidence>
<organism evidence="3 4">
    <name type="scientific">Streptomyces monticola</name>
    <dbReference type="NCBI Taxonomy" id="2666263"/>
    <lineage>
        <taxon>Bacteria</taxon>
        <taxon>Bacillati</taxon>
        <taxon>Actinomycetota</taxon>
        <taxon>Actinomycetes</taxon>
        <taxon>Kitasatosporales</taxon>
        <taxon>Streptomycetaceae</taxon>
        <taxon>Streptomyces</taxon>
    </lineage>
</organism>